<name>A0A0V0GRP3_SOLCH</name>
<sequence length="73" mass="8613">MYTNKSGKLKSYYIYYEEHNMSHKNIYVVVHRFQEYGLSSSNLCCCKQFDLFITTTSHNSFLLPIVYVSLSKV</sequence>
<dbReference type="EMBL" id="GEDG01032252">
    <property type="protein sequence ID" value="JAP10911.1"/>
    <property type="molecule type" value="Transcribed_RNA"/>
</dbReference>
<evidence type="ECO:0000313" key="1">
    <source>
        <dbReference type="EMBL" id="JAP10911.1"/>
    </source>
</evidence>
<proteinExistence type="predicted"/>
<organism evidence="1">
    <name type="scientific">Solanum chacoense</name>
    <name type="common">Chaco potato</name>
    <dbReference type="NCBI Taxonomy" id="4108"/>
    <lineage>
        <taxon>Eukaryota</taxon>
        <taxon>Viridiplantae</taxon>
        <taxon>Streptophyta</taxon>
        <taxon>Embryophyta</taxon>
        <taxon>Tracheophyta</taxon>
        <taxon>Spermatophyta</taxon>
        <taxon>Magnoliopsida</taxon>
        <taxon>eudicotyledons</taxon>
        <taxon>Gunneridae</taxon>
        <taxon>Pentapetalae</taxon>
        <taxon>asterids</taxon>
        <taxon>lamiids</taxon>
        <taxon>Solanales</taxon>
        <taxon>Solanaceae</taxon>
        <taxon>Solanoideae</taxon>
        <taxon>Solaneae</taxon>
        <taxon>Solanum</taxon>
    </lineage>
</organism>
<dbReference type="AlphaFoldDB" id="A0A0V0GRP3"/>
<accession>A0A0V0GRP3</accession>
<protein>
    <submittedName>
        <fullName evidence="1">Putative ovule protein</fullName>
    </submittedName>
</protein>
<reference evidence="1" key="1">
    <citation type="submission" date="2015-12" db="EMBL/GenBank/DDBJ databases">
        <title>Gene expression during late stages of embryo sac development: a critical building block for successful pollen-pistil interactions.</title>
        <authorList>
            <person name="Liu Y."/>
            <person name="Joly V."/>
            <person name="Sabar M."/>
            <person name="Matton D.P."/>
        </authorList>
    </citation>
    <scope>NUCLEOTIDE SEQUENCE</scope>
</reference>